<accession>A0A1Z4V2Y7</accession>
<protein>
    <submittedName>
        <fullName evidence="1">Uncharacterized protein</fullName>
    </submittedName>
</protein>
<gene>
    <name evidence="1" type="ORF">NIES806_20940</name>
</gene>
<reference evidence="1 2" key="1">
    <citation type="submission" date="2017-06" db="EMBL/GenBank/DDBJ databases">
        <title>Genome sequencing of cyanobaciteial culture collection at National Institute for Environmental Studies (NIES).</title>
        <authorList>
            <person name="Hirose Y."/>
            <person name="Shimura Y."/>
            <person name="Fujisawa T."/>
            <person name="Nakamura Y."/>
            <person name="Kawachi M."/>
        </authorList>
    </citation>
    <scope>NUCLEOTIDE SEQUENCE [LARGE SCALE GENOMIC DNA]</scope>
    <source>
        <strain evidence="1 2">NIES-806</strain>
    </source>
</reference>
<dbReference type="EMBL" id="AP018316">
    <property type="protein sequence ID" value="BAZ85890.1"/>
    <property type="molecule type" value="Genomic_DNA"/>
</dbReference>
<proteinExistence type="predicted"/>
<keyword evidence="2" id="KW-1185">Reference proteome</keyword>
<dbReference type="KEGG" id="dcm:NIES806_20940"/>
<sequence length="87" mass="10256">MRLPIFENIKRSNPVSVRVLGIFYRKYHKGSGRAIFYKITIIIKNRPIKELGNSAIWIEDFDGFFLVLITANFYLLSEFVGRLQRVF</sequence>
<dbReference type="Proteomes" id="UP000218702">
    <property type="component" value="Chromosome"/>
</dbReference>
<evidence type="ECO:0000313" key="1">
    <source>
        <dbReference type="EMBL" id="BAZ85890.1"/>
    </source>
</evidence>
<evidence type="ECO:0000313" key="2">
    <source>
        <dbReference type="Proteomes" id="UP000218702"/>
    </source>
</evidence>
<dbReference type="AlphaFoldDB" id="A0A1Z4V2Y7"/>
<name>A0A1Z4V2Y7_9CYAN</name>
<organism evidence="1 2">
    <name type="scientific">Dolichospermum compactum NIES-806</name>
    <dbReference type="NCBI Taxonomy" id="1973481"/>
    <lineage>
        <taxon>Bacteria</taxon>
        <taxon>Bacillati</taxon>
        <taxon>Cyanobacteriota</taxon>
        <taxon>Cyanophyceae</taxon>
        <taxon>Nostocales</taxon>
        <taxon>Aphanizomenonaceae</taxon>
        <taxon>Dolichospermum</taxon>
        <taxon>Dolichospermum compactum</taxon>
    </lineage>
</organism>